<feature type="transmembrane region" description="Helical" evidence="1">
    <location>
        <begin position="6"/>
        <end position="30"/>
    </location>
</feature>
<dbReference type="Pfam" id="PF08592">
    <property type="entry name" value="Anthrone_oxy"/>
    <property type="match status" value="1"/>
</dbReference>
<accession>A0ABT1HAB9</accession>
<dbReference type="Proteomes" id="UP001206895">
    <property type="component" value="Unassembled WGS sequence"/>
</dbReference>
<proteinExistence type="predicted"/>
<feature type="transmembrane region" description="Helical" evidence="1">
    <location>
        <begin position="81"/>
        <end position="102"/>
    </location>
</feature>
<keyword evidence="1" id="KW-0472">Membrane</keyword>
<reference evidence="2 3" key="1">
    <citation type="submission" date="2022-06" db="EMBL/GenBank/DDBJ databases">
        <title>Genomic Encyclopedia of Archaeal and Bacterial Type Strains, Phase II (KMG-II): from individual species to whole genera.</title>
        <authorList>
            <person name="Goeker M."/>
        </authorList>
    </citation>
    <scope>NUCLEOTIDE SEQUENCE [LARGE SCALE GENOMIC DNA]</scope>
    <source>
        <strain evidence="2 3">DSM 44693</strain>
    </source>
</reference>
<feature type="transmembrane region" description="Helical" evidence="1">
    <location>
        <begin position="51"/>
        <end position="75"/>
    </location>
</feature>
<keyword evidence="1" id="KW-1133">Transmembrane helix</keyword>
<name>A0ABT1HAB9_9NOCA</name>
<organism evidence="2 3">
    <name type="scientific">Williamsia maris</name>
    <dbReference type="NCBI Taxonomy" id="72806"/>
    <lineage>
        <taxon>Bacteria</taxon>
        <taxon>Bacillati</taxon>
        <taxon>Actinomycetota</taxon>
        <taxon>Actinomycetes</taxon>
        <taxon>Mycobacteriales</taxon>
        <taxon>Nocardiaceae</taxon>
        <taxon>Williamsia</taxon>
    </lineage>
</organism>
<evidence type="ECO:0000256" key="1">
    <source>
        <dbReference type="SAM" id="Phobius"/>
    </source>
</evidence>
<keyword evidence="1" id="KW-0812">Transmembrane</keyword>
<comment type="caution">
    <text evidence="2">The sequence shown here is derived from an EMBL/GenBank/DDBJ whole genome shotgun (WGS) entry which is preliminary data.</text>
</comment>
<evidence type="ECO:0000313" key="2">
    <source>
        <dbReference type="EMBL" id="MCP2175197.1"/>
    </source>
</evidence>
<gene>
    <name evidence="2" type="ORF">LX13_001004</name>
</gene>
<sequence length="155" mass="16391">MTAFRQTVLVLGVTSTGLIAGLFCAFAYAVMPGLHRADARTLVTAMQKINVAIVNPVFLLLFFGGLVVTGTAAWLCRHHAIAPWVITAAVLYLVGLIVTVAFNIPLNDRLAAATDPDAARAAFENSWVRWNLVRAALHTAAFTALATGLVVSSSA</sequence>
<evidence type="ECO:0000313" key="3">
    <source>
        <dbReference type="Proteomes" id="UP001206895"/>
    </source>
</evidence>
<dbReference type="EMBL" id="JAMTCJ010000001">
    <property type="protein sequence ID" value="MCP2175197.1"/>
    <property type="molecule type" value="Genomic_DNA"/>
</dbReference>
<keyword evidence="3" id="KW-1185">Reference proteome</keyword>
<dbReference type="InterPro" id="IPR013901">
    <property type="entry name" value="Anthrone_oxy"/>
</dbReference>
<dbReference type="RefSeq" id="WP_253660195.1">
    <property type="nucleotide sequence ID" value="NZ_BAAAJQ010000001.1"/>
</dbReference>
<protein>
    <submittedName>
        <fullName evidence="2">Membrane protein</fullName>
    </submittedName>
</protein>